<gene>
    <name evidence="2" type="ORF">NCTC12961_02716</name>
</gene>
<dbReference type="Pfam" id="PF08670">
    <property type="entry name" value="MEKHLA"/>
    <property type="match status" value="1"/>
</dbReference>
<dbReference type="EMBL" id="LS483469">
    <property type="protein sequence ID" value="SQI39163.1"/>
    <property type="molecule type" value="Genomic_DNA"/>
</dbReference>
<accession>A0A2X4UJK2</accession>
<organism evidence="2 3">
    <name type="scientific">Serratia plymuthica</name>
    <dbReference type="NCBI Taxonomy" id="82996"/>
    <lineage>
        <taxon>Bacteria</taxon>
        <taxon>Pseudomonadati</taxon>
        <taxon>Pseudomonadota</taxon>
        <taxon>Gammaproteobacteria</taxon>
        <taxon>Enterobacterales</taxon>
        <taxon>Yersiniaceae</taxon>
        <taxon>Serratia</taxon>
    </lineage>
</organism>
<reference evidence="2 3" key="1">
    <citation type="submission" date="2018-06" db="EMBL/GenBank/DDBJ databases">
        <authorList>
            <consortium name="Pathogen Informatics"/>
            <person name="Doyle S."/>
        </authorList>
    </citation>
    <scope>NUCLEOTIDE SEQUENCE [LARGE SCALE GENOMIC DNA]</scope>
    <source>
        <strain evidence="2 3">NCTC12961</strain>
    </source>
</reference>
<dbReference type="Proteomes" id="UP000248897">
    <property type="component" value="Chromosome 1"/>
</dbReference>
<sequence length="157" mass="17565">MPSSELIDLIQRIDSAYRHWTGVGLPGPQATAPDPHFLWWHHQAPYNLLAHEGDVEPVFIYANHCAQQCFGYSFDEFIALPSRLSASPVDRAERQQLLDRTARQGIAQGYRGLQVDEFGNAFSIYDCAYGRSRAGVRAHCFGRSRNANQAGLTNGRT</sequence>
<dbReference type="STRING" id="82996.ADP72_25170"/>
<dbReference type="RefSeq" id="WP_232246010.1">
    <property type="nucleotide sequence ID" value="NZ_CAMITG010000002.1"/>
</dbReference>
<dbReference type="AlphaFoldDB" id="A0A2X4UJK2"/>
<evidence type="ECO:0000313" key="3">
    <source>
        <dbReference type="Proteomes" id="UP000248897"/>
    </source>
</evidence>
<feature type="domain" description="MEKHLA" evidence="1">
    <location>
        <begin position="8"/>
        <end position="126"/>
    </location>
</feature>
<dbReference type="InterPro" id="IPR013978">
    <property type="entry name" value="MEKHLA"/>
</dbReference>
<name>A0A2X4UJK2_SERPL</name>
<proteinExistence type="predicted"/>
<protein>
    <submittedName>
        <fullName evidence="2">MEKHLA domain</fullName>
    </submittedName>
</protein>
<dbReference type="InterPro" id="IPR035965">
    <property type="entry name" value="PAS-like_dom_sf"/>
</dbReference>
<dbReference type="SUPFAM" id="SSF55785">
    <property type="entry name" value="PYP-like sensor domain (PAS domain)"/>
    <property type="match status" value="1"/>
</dbReference>
<evidence type="ECO:0000259" key="1">
    <source>
        <dbReference type="Pfam" id="PF08670"/>
    </source>
</evidence>
<evidence type="ECO:0000313" key="2">
    <source>
        <dbReference type="EMBL" id="SQI39163.1"/>
    </source>
</evidence>